<dbReference type="GO" id="GO:0006006">
    <property type="term" value="P:glucose metabolic process"/>
    <property type="evidence" value="ECO:0007669"/>
    <property type="project" value="UniProtKB-KW"/>
</dbReference>
<feature type="domain" description="Alpha-D-phosphohexomutase alpha/beta/alpha" evidence="14">
    <location>
        <begin position="77"/>
        <end position="216"/>
    </location>
</feature>
<feature type="domain" description="Alpha-D-phosphohexomutase C-terminal" evidence="13">
    <location>
        <begin position="602"/>
        <end position="636"/>
    </location>
</feature>
<evidence type="ECO:0000256" key="2">
    <source>
        <dbReference type="ARBA" id="ARBA00001946"/>
    </source>
</evidence>
<dbReference type="InterPro" id="IPR036900">
    <property type="entry name" value="A-D-PHexomutase_C_sf"/>
</dbReference>
<dbReference type="Pfam" id="PF00408">
    <property type="entry name" value="PGM_PMM_IV"/>
    <property type="match status" value="1"/>
</dbReference>
<dbReference type="GO" id="GO:0008973">
    <property type="term" value="F:phosphopentomutase activity"/>
    <property type="evidence" value="ECO:0007669"/>
    <property type="project" value="TreeGrafter"/>
</dbReference>
<name>A0A835WBH7_CHLIN</name>
<dbReference type="CDD" id="cd05799">
    <property type="entry name" value="PGM2"/>
    <property type="match status" value="1"/>
</dbReference>
<evidence type="ECO:0000259" key="14">
    <source>
        <dbReference type="Pfam" id="PF02878"/>
    </source>
</evidence>
<evidence type="ECO:0000256" key="8">
    <source>
        <dbReference type="ARBA" id="ARBA00022553"/>
    </source>
</evidence>
<comment type="caution">
    <text evidence="17">The sequence shown here is derived from an EMBL/GenBank/DDBJ whole genome shotgun (WGS) entry which is preliminary data.</text>
</comment>
<evidence type="ECO:0000256" key="3">
    <source>
        <dbReference type="ARBA" id="ARBA00004496"/>
    </source>
</evidence>
<dbReference type="InterPro" id="IPR016055">
    <property type="entry name" value="A-D-PHexomutase_a/b/a-I/II/III"/>
</dbReference>
<dbReference type="InterPro" id="IPR005844">
    <property type="entry name" value="A-D-PHexomutase_a/b/a-I"/>
</dbReference>
<comment type="catalytic activity">
    <reaction evidence="1">
        <text>alpha-D-glucose 1-phosphate = alpha-D-glucose 6-phosphate</text>
        <dbReference type="Rhea" id="RHEA:23536"/>
        <dbReference type="ChEBI" id="CHEBI:58225"/>
        <dbReference type="ChEBI" id="CHEBI:58601"/>
        <dbReference type="EC" id="5.4.2.2"/>
    </reaction>
</comment>
<evidence type="ECO:0000313" key="17">
    <source>
        <dbReference type="EMBL" id="KAG2444344.1"/>
    </source>
</evidence>
<evidence type="ECO:0000256" key="5">
    <source>
        <dbReference type="ARBA" id="ARBA00012728"/>
    </source>
</evidence>
<keyword evidence="6" id="KW-0963">Cytoplasm</keyword>
<keyword evidence="8" id="KW-0597">Phosphoprotein</keyword>
<evidence type="ECO:0000256" key="6">
    <source>
        <dbReference type="ARBA" id="ARBA00022490"/>
    </source>
</evidence>
<dbReference type="Pfam" id="PF02880">
    <property type="entry name" value="PGM_PMM_III"/>
    <property type="match status" value="1"/>
</dbReference>
<dbReference type="GO" id="GO:0004614">
    <property type="term" value="F:phosphoglucomutase activity"/>
    <property type="evidence" value="ECO:0007669"/>
    <property type="project" value="UniProtKB-EC"/>
</dbReference>
<evidence type="ECO:0000259" key="13">
    <source>
        <dbReference type="Pfam" id="PF00408"/>
    </source>
</evidence>
<proteinExistence type="inferred from homology"/>
<dbReference type="PANTHER" id="PTHR45745">
    <property type="entry name" value="PHOSPHOMANNOMUTASE 45A"/>
    <property type="match status" value="1"/>
</dbReference>
<organism evidence="17 18">
    <name type="scientific">Chlamydomonas incerta</name>
    <dbReference type="NCBI Taxonomy" id="51695"/>
    <lineage>
        <taxon>Eukaryota</taxon>
        <taxon>Viridiplantae</taxon>
        <taxon>Chlorophyta</taxon>
        <taxon>core chlorophytes</taxon>
        <taxon>Chlorophyceae</taxon>
        <taxon>CS clade</taxon>
        <taxon>Chlamydomonadales</taxon>
        <taxon>Chlamydomonadaceae</taxon>
        <taxon>Chlamydomonas</taxon>
    </lineage>
</organism>
<dbReference type="InterPro" id="IPR005843">
    <property type="entry name" value="A-D-PHexomutase_C"/>
</dbReference>
<keyword evidence="18" id="KW-1185">Reference proteome</keyword>
<evidence type="ECO:0000256" key="12">
    <source>
        <dbReference type="ARBA" id="ARBA00023277"/>
    </source>
</evidence>
<dbReference type="SUPFAM" id="SSF55957">
    <property type="entry name" value="Phosphoglucomutase, C-terminal domain"/>
    <property type="match status" value="1"/>
</dbReference>
<dbReference type="PANTHER" id="PTHR45745:SF1">
    <property type="entry name" value="PHOSPHOGLUCOMUTASE 2B-RELATED"/>
    <property type="match status" value="1"/>
</dbReference>
<dbReference type="Pfam" id="PF02879">
    <property type="entry name" value="PGM_PMM_II"/>
    <property type="match status" value="1"/>
</dbReference>
<feature type="domain" description="Alpha-D-phosphohexomutase alpha/beta/alpha" evidence="15">
    <location>
        <begin position="299"/>
        <end position="380"/>
    </location>
</feature>
<dbReference type="EMBL" id="JAEHOC010000002">
    <property type="protein sequence ID" value="KAG2444344.1"/>
    <property type="molecule type" value="Genomic_DNA"/>
</dbReference>
<keyword evidence="9" id="KW-0479">Metal-binding</keyword>
<dbReference type="Proteomes" id="UP000650467">
    <property type="component" value="Unassembled WGS sequence"/>
</dbReference>
<keyword evidence="11" id="KW-0413">Isomerase</keyword>
<evidence type="ECO:0000256" key="11">
    <source>
        <dbReference type="ARBA" id="ARBA00023235"/>
    </source>
</evidence>
<evidence type="ECO:0000256" key="9">
    <source>
        <dbReference type="ARBA" id="ARBA00022723"/>
    </source>
</evidence>
<keyword evidence="12" id="KW-0119">Carbohydrate metabolism</keyword>
<protein>
    <recommendedName>
        <fullName evidence="5">phosphoglucomutase (alpha-D-glucose-1,6-bisphosphate-dependent)</fullName>
        <ecNumber evidence="5">5.4.2.2</ecNumber>
    </recommendedName>
</protein>
<dbReference type="EC" id="5.4.2.2" evidence="5"/>
<evidence type="ECO:0000313" key="18">
    <source>
        <dbReference type="Proteomes" id="UP000650467"/>
    </source>
</evidence>
<evidence type="ECO:0000259" key="16">
    <source>
        <dbReference type="Pfam" id="PF02880"/>
    </source>
</evidence>
<comment type="subcellular location">
    <subcellularLocation>
        <location evidence="3">Cytoplasm</location>
    </subcellularLocation>
</comment>
<dbReference type="GO" id="GO:0005634">
    <property type="term" value="C:nucleus"/>
    <property type="evidence" value="ECO:0007669"/>
    <property type="project" value="TreeGrafter"/>
</dbReference>
<dbReference type="InterPro" id="IPR005846">
    <property type="entry name" value="A-D-PHexomutase_a/b/a-III"/>
</dbReference>
<evidence type="ECO:0000259" key="15">
    <source>
        <dbReference type="Pfam" id="PF02879"/>
    </source>
</evidence>
<dbReference type="PROSITE" id="PS00710">
    <property type="entry name" value="PGM_PMM"/>
    <property type="match status" value="1"/>
</dbReference>
<comment type="similarity">
    <text evidence="4">Belongs to the phosphohexose mutase family.</text>
</comment>
<feature type="domain" description="Alpha-D-phosphohexomutase alpha/beta/alpha" evidence="16">
    <location>
        <begin position="392"/>
        <end position="520"/>
    </location>
</feature>
<dbReference type="FunFam" id="3.40.120.10:FF:000035">
    <property type="entry name" value="Pgm3p"/>
    <property type="match status" value="1"/>
</dbReference>
<dbReference type="InterPro" id="IPR005845">
    <property type="entry name" value="A-D-PHexomutase_a/b/a-II"/>
</dbReference>
<evidence type="ECO:0000256" key="4">
    <source>
        <dbReference type="ARBA" id="ARBA00010231"/>
    </source>
</evidence>
<keyword evidence="10" id="KW-0460">Magnesium</keyword>
<dbReference type="SUPFAM" id="SSF53738">
    <property type="entry name" value="Phosphoglucomutase, first 3 domains"/>
    <property type="match status" value="3"/>
</dbReference>
<dbReference type="Gene3D" id="3.40.120.10">
    <property type="entry name" value="Alpha-D-Glucose-1,6-Bisphosphate, subunit A, domain 3"/>
    <property type="match status" value="3"/>
</dbReference>
<comment type="cofactor">
    <cofactor evidence="2">
        <name>Mg(2+)</name>
        <dbReference type="ChEBI" id="CHEBI:18420"/>
    </cofactor>
</comment>
<sequence>MACLRHGHAPAPAACRTQRSCRRSLVPAASAAVEPDVAPLVQRWLQWDRRGASREQVTQLLEGGRSAELRELLGSRLEFGTAGLRGKMGPGTARMNAVVVQQTAQGLCTYLEDVAAEQLAAAGIVVGYDGRYGSKEYAALTAAVFASRGHRVALFRRVVPTPFVAAGVAELGAAAGVMVTASHNPKEYNGYKVYWGNGCQIIPPHDAGIAAAIETNLDLWSLEPLLAGAGPYEDDASTSGLLACPQLSDPWDRVCAAYYSRLAALSYLPTAASAAGSGAGSGAAGVSRDAALGALGTPVYTPLHGVGAEPLLQAFRTFSLPEPYIVPSQRLPDPDFPTVVFPNPEEGAGTWAAAFAAAAERGARLVLANDPDADRLAVAERSPTGQLRPFTGNEIGALLAHWVWTNFRQRHPEVPPSRCVMLASAVSSKLLGAMAEKEGFVFVETLTGFKWLGNTAIRLEREQGMTVLFAFEEAIGFMLGGMYKDKDGISAAAVFAELAAHTYGSGRTLEELLQSLYDRYGFFDYRSGYFITDAAKSRAVFDDLRGGGGFDGRTAVYAKQVAGVRVTSVRDLGTGLDTSQPEGRAVLPWHSGDMMITYGLDGGATLTLRASGTEPKLKYYLEVKGSDAAAAAALAERLVGGLAEDLVGLSRHGLRRPAQQH</sequence>
<keyword evidence="7" id="KW-0313">Glucose metabolism</keyword>
<accession>A0A835WBH7</accession>
<evidence type="ECO:0000256" key="1">
    <source>
        <dbReference type="ARBA" id="ARBA00000443"/>
    </source>
</evidence>
<dbReference type="Pfam" id="PF02878">
    <property type="entry name" value="PGM_PMM_I"/>
    <property type="match status" value="1"/>
</dbReference>
<dbReference type="AlphaFoldDB" id="A0A835WBH7"/>
<evidence type="ECO:0000256" key="7">
    <source>
        <dbReference type="ARBA" id="ARBA00022526"/>
    </source>
</evidence>
<dbReference type="InterPro" id="IPR016066">
    <property type="entry name" value="A-D-PHexomutase_CS"/>
</dbReference>
<gene>
    <name evidence="17" type="ORF">HXX76_001100</name>
</gene>
<dbReference type="GO" id="GO:0005737">
    <property type="term" value="C:cytoplasm"/>
    <property type="evidence" value="ECO:0007669"/>
    <property type="project" value="UniProtKB-SubCell"/>
</dbReference>
<dbReference type="OrthoDB" id="8300170at2759"/>
<dbReference type="GO" id="GO:0006166">
    <property type="term" value="P:purine ribonucleoside salvage"/>
    <property type="evidence" value="ECO:0007669"/>
    <property type="project" value="TreeGrafter"/>
</dbReference>
<reference evidence="17" key="1">
    <citation type="journal article" date="2020" name="bioRxiv">
        <title>Comparative genomics of Chlamydomonas.</title>
        <authorList>
            <person name="Craig R.J."/>
            <person name="Hasan A.R."/>
            <person name="Ness R.W."/>
            <person name="Keightley P.D."/>
        </authorList>
    </citation>
    <scope>NUCLEOTIDE SEQUENCE</scope>
    <source>
        <strain evidence="17">SAG 7.73</strain>
    </source>
</reference>
<evidence type="ECO:0000256" key="10">
    <source>
        <dbReference type="ARBA" id="ARBA00022842"/>
    </source>
</evidence>
<dbReference type="GO" id="GO:0000287">
    <property type="term" value="F:magnesium ion binding"/>
    <property type="evidence" value="ECO:0007669"/>
    <property type="project" value="InterPro"/>
</dbReference>